<sequence>MALQLFLKFCTFTRNHRVKLLGASSLGLFAANISYHVLPDQTFRKVYQAWSKGEPAQLSERLHQLFQDVLAEARCPSPSGYTPFAGYGFHPTSAGVPWLPGGCMIGIPANYNNMGEDGAGIVERLLVINGEEVDWSSDLGKRLRDCLVFSTDAKKFSLAREAVHAQSGGPLIQASVAPVCLTAVCVSSVGLKQLLGLYTGPILLRGIFNLLAITVGLTGYFLCSDSVNQWLDFRADSKAAAISKSYAQGGLEFYDKILARNRILRGIMGKQGETMYAPSGNVFPKPKVRLKHAPYTARRARIQRTLETM</sequence>
<reference evidence="5" key="1">
    <citation type="thesis" date="2020" institute="ProQuest LLC" country="789 East Eisenhower Parkway, Ann Arbor, MI, USA">
        <title>Comparative Genomics and Chromosome Evolution.</title>
        <authorList>
            <person name="Mudd A.B."/>
        </authorList>
    </citation>
    <scope>NUCLEOTIDE SEQUENCE</scope>
    <source>
        <strain evidence="5">1538</strain>
        <tissue evidence="5">Blood</tissue>
    </source>
</reference>
<evidence type="ECO:0000256" key="1">
    <source>
        <dbReference type="ARBA" id="ARBA00003998"/>
    </source>
</evidence>
<evidence type="ECO:0000256" key="4">
    <source>
        <dbReference type="SAM" id="Phobius"/>
    </source>
</evidence>
<dbReference type="GO" id="GO:0016020">
    <property type="term" value="C:membrane"/>
    <property type="evidence" value="ECO:0007669"/>
    <property type="project" value="TreeGrafter"/>
</dbReference>
<evidence type="ECO:0000313" key="5">
    <source>
        <dbReference type="EMBL" id="DBA19593.1"/>
    </source>
</evidence>
<dbReference type="AlphaFoldDB" id="A0AAV3A117"/>
<evidence type="ECO:0000313" key="6">
    <source>
        <dbReference type="Proteomes" id="UP001181693"/>
    </source>
</evidence>
<dbReference type="PANTHER" id="PTHR21824">
    <property type="entry name" value="TRANSMEMBRANE PROTEIN 177"/>
    <property type="match status" value="1"/>
</dbReference>
<accession>A0AAV3A117</accession>
<keyword evidence="4" id="KW-0472">Membrane</keyword>
<dbReference type="InterPro" id="IPR026620">
    <property type="entry name" value="TMEM177"/>
</dbReference>
<gene>
    <name evidence="5" type="ORF">GDO54_015398</name>
</gene>
<proteinExistence type="inferred from homology"/>
<dbReference type="Proteomes" id="UP001181693">
    <property type="component" value="Unassembled WGS sequence"/>
</dbReference>
<keyword evidence="4" id="KW-1133">Transmembrane helix</keyword>
<keyword evidence="6" id="KW-1185">Reference proteome</keyword>
<evidence type="ECO:0000256" key="3">
    <source>
        <dbReference type="ARBA" id="ARBA00014595"/>
    </source>
</evidence>
<keyword evidence="4" id="KW-0812">Transmembrane</keyword>
<dbReference type="EMBL" id="DYDO01000008">
    <property type="protein sequence ID" value="DBA19593.1"/>
    <property type="molecule type" value="Genomic_DNA"/>
</dbReference>
<evidence type="ECO:0000256" key="2">
    <source>
        <dbReference type="ARBA" id="ARBA00005794"/>
    </source>
</evidence>
<feature type="transmembrane region" description="Helical" evidence="4">
    <location>
        <begin position="202"/>
        <end position="222"/>
    </location>
</feature>
<name>A0AAV3A117_PYXAD</name>
<dbReference type="PANTHER" id="PTHR21824:SF4">
    <property type="entry name" value="TRANSMEMBRANE PROTEIN 177"/>
    <property type="match status" value="1"/>
</dbReference>
<organism evidence="5 6">
    <name type="scientific">Pyxicephalus adspersus</name>
    <name type="common">African bullfrog</name>
    <dbReference type="NCBI Taxonomy" id="30357"/>
    <lineage>
        <taxon>Eukaryota</taxon>
        <taxon>Metazoa</taxon>
        <taxon>Chordata</taxon>
        <taxon>Craniata</taxon>
        <taxon>Vertebrata</taxon>
        <taxon>Euteleostomi</taxon>
        <taxon>Amphibia</taxon>
        <taxon>Batrachia</taxon>
        <taxon>Anura</taxon>
        <taxon>Neobatrachia</taxon>
        <taxon>Ranoidea</taxon>
        <taxon>Pyxicephalidae</taxon>
        <taxon>Pyxicephalinae</taxon>
        <taxon>Pyxicephalus</taxon>
    </lineage>
</organism>
<comment type="function">
    <text evidence="1">Plays a role in the early steps of cytochrome c oxidase subunit II (MT-CO2/COX2) maturation and is required for the stabilization of COX20 and the newly synthesized MT-CO2/COX2 protein.</text>
</comment>
<protein>
    <recommendedName>
        <fullName evidence="3">Transmembrane protein 177</fullName>
    </recommendedName>
</protein>
<comment type="caution">
    <text evidence="5">The sequence shown here is derived from an EMBL/GenBank/DDBJ whole genome shotgun (WGS) entry which is preliminary data.</text>
</comment>
<comment type="similarity">
    <text evidence="2">Belongs to the TMEM177 family.</text>
</comment>